<evidence type="ECO:0000313" key="8">
    <source>
        <dbReference type="Proteomes" id="UP000287188"/>
    </source>
</evidence>
<comment type="similarity">
    <text evidence="5">Belongs to the Rap family.</text>
</comment>
<dbReference type="EMBL" id="BIFS01000002">
    <property type="protein sequence ID" value="GCE23973.1"/>
    <property type="molecule type" value="Genomic_DNA"/>
</dbReference>
<dbReference type="InterPro" id="IPR011990">
    <property type="entry name" value="TPR-like_helical_dom_sf"/>
</dbReference>
<evidence type="ECO:0000256" key="3">
    <source>
        <dbReference type="ARBA" id="ARBA00022737"/>
    </source>
</evidence>
<accession>A0A402AY24</accession>
<keyword evidence="4 6" id="KW-0802">TPR repeat</keyword>
<proteinExistence type="inferred from homology"/>
<dbReference type="GO" id="GO:0005737">
    <property type="term" value="C:cytoplasm"/>
    <property type="evidence" value="ECO:0007669"/>
    <property type="project" value="UniProtKB-SubCell"/>
</dbReference>
<comment type="caution">
    <text evidence="7">The sequence shown here is derived from an EMBL/GenBank/DDBJ whole genome shotgun (WGS) entry which is preliminary data.</text>
</comment>
<gene>
    <name evidence="7" type="ORF">KDK_77730</name>
</gene>
<evidence type="ECO:0000313" key="7">
    <source>
        <dbReference type="EMBL" id="GCE23973.1"/>
    </source>
</evidence>
<dbReference type="OrthoDB" id="154094at2"/>
<sequence length="327" mass="36553">MSNQKRSRETITEQYTCLLQNLCDIATSYYFLGKLKQAQQLLNTGLQMAEEDEVCLQARGNLLFHTGILQARCIVYLGNDATIALTTLSQARTIAEVMADEKLLASIIDWTGQALYYQALNASVDKADFQVALQYFHEALERRQQIDDGWGICESTFNIGRVYQNTGDHEQAQPYFVKTLALAEEHNHQILMAEVLLHLGICALTQGDLEAARSSLALSMTMREELNVRIDLPFTYLGMGDLAQELDDMDQAALYYQKAALLAQEMELPVPYIFSLLSIGYLHLAQKDPTKALTGFEEARHLAQHHNVSFALLAAVEARDAAQAKIG</sequence>
<dbReference type="SMART" id="SM00028">
    <property type="entry name" value="TPR"/>
    <property type="match status" value="5"/>
</dbReference>
<keyword evidence="3" id="KW-0677">Repeat</keyword>
<organism evidence="7 8">
    <name type="scientific">Dictyobacter kobayashii</name>
    <dbReference type="NCBI Taxonomy" id="2014872"/>
    <lineage>
        <taxon>Bacteria</taxon>
        <taxon>Bacillati</taxon>
        <taxon>Chloroflexota</taxon>
        <taxon>Ktedonobacteria</taxon>
        <taxon>Ktedonobacterales</taxon>
        <taxon>Dictyobacteraceae</taxon>
        <taxon>Dictyobacter</taxon>
    </lineage>
</organism>
<reference evidence="8" key="1">
    <citation type="submission" date="2018-12" db="EMBL/GenBank/DDBJ databases">
        <title>Tengunoibacter tsumagoiensis gen. nov., sp. nov., Dictyobacter kobayashii sp. nov., D. alpinus sp. nov., and D. joshuensis sp. nov. and description of Dictyobacteraceae fam. nov. within the order Ktedonobacterales isolated from Tengu-no-mugimeshi.</title>
        <authorList>
            <person name="Wang C.M."/>
            <person name="Zheng Y."/>
            <person name="Sakai Y."/>
            <person name="Toyoda A."/>
            <person name="Minakuchi Y."/>
            <person name="Abe K."/>
            <person name="Yokota A."/>
            <person name="Yabe S."/>
        </authorList>
    </citation>
    <scope>NUCLEOTIDE SEQUENCE [LARGE SCALE GENOMIC DNA]</scope>
    <source>
        <strain evidence="8">Uno11</strain>
    </source>
</reference>
<dbReference type="Proteomes" id="UP000287188">
    <property type="component" value="Unassembled WGS sequence"/>
</dbReference>
<dbReference type="Pfam" id="PF13181">
    <property type="entry name" value="TPR_8"/>
    <property type="match status" value="1"/>
</dbReference>
<dbReference type="AlphaFoldDB" id="A0A402AY24"/>
<dbReference type="SUPFAM" id="SSF48452">
    <property type="entry name" value="TPR-like"/>
    <property type="match status" value="1"/>
</dbReference>
<feature type="repeat" description="TPR" evidence="6">
    <location>
        <begin position="153"/>
        <end position="186"/>
    </location>
</feature>
<dbReference type="InterPro" id="IPR051476">
    <property type="entry name" value="Bac_ResReg_Asp_Phosphatase"/>
</dbReference>
<comment type="subcellular location">
    <subcellularLocation>
        <location evidence="1">Cytoplasm</location>
    </subcellularLocation>
</comment>
<evidence type="ECO:0000256" key="5">
    <source>
        <dbReference type="ARBA" id="ARBA00038253"/>
    </source>
</evidence>
<evidence type="ECO:0000256" key="6">
    <source>
        <dbReference type="PROSITE-ProRule" id="PRU00339"/>
    </source>
</evidence>
<evidence type="ECO:0000256" key="1">
    <source>
        <dbReference type="ARBA" id="ARBA00004496"/>
    </source>
</evidence>
<evidence type="ECO:0008006" key="9">
    <source>
        <dbReference type="Google" id="ProtNLM"/>
    </source>
</evidence>
<protein>
    <recommendedName>
        <fullName evidence="9">MalT-like TPR region domain-containing protein</fullName>
    </recommendedName>
</protein>
<dbReference type="PANTHER" id="PTHR46630">
    <property type="entry name" value="TETRATRICOPEPTIDE REPEAT PROTEIN 29"/>
    <property type="match status" value="1"/>
</dbReference>
<dbReference type="RefSeq" id="WP_126557284.1">
    <property type="nucleotide sequence ID" value="NZ_BIFS01000002.1"/>
</dbReference>
<keyword evidence="2" id="KW-0963">Cytoplasm</keyword>
<dbReference type="PANTHER" id="PTHR46630:SF1">
    <property type="entry name" value="TETRATRICOPEPTIDE REPEAT PROTEIN 29"/>
    <property type="match status" value="1"/>
</dbReference>
<keyword evidence="8" id="KW-1185">Reference proteome</keyword>
<dbReference type="InterPro" id="IPR019734">
    <property type="entry name" value="TPR_rpt"/>
</dbReference>
<evidence type="ECO:0000256" key="2">
    <source>
        <dbReference type="ARBA" id="ARBA00022490"/>
    </source>
</evidence>
<evidence type="ECO:0000256" key="4">
    <source>
        <dbReference type="ARBA" id="ARBA00022803"/>
    </source>
</evidence>
<dbReference type="Pfam" id="PF13424">
    <property type="entry name" value="TPR_12"/>
    <property type="match status" value="1"/>
</dbReference>
<dbReference type="PROSITE" id="PS50005">
    <property type="entry name" value="TPR"/>
    <property type="match status" value="1"/>
</dbReference>
<dbReference type="Gene3D" id="1.25.40.10">
    <property type="entry name" value="Tetratricopeptide repeat domain"/>
    <property type="match status" value="1"/>
</dbReference>
<name>A0A402AY24_9CHLR</name>